<keyword evidence="7" id="KW-1015">Disulfide bond</keyword>
<dbReference type="PIRSF" id="PIRSF000239">
    <property type="entry name" value="AHPC"/>
    <property type="match status" value="1"/>
</dbReference>
<evidence type="ECO:0000259" key="15">
    <source>
        <dbReference type="PROSITE" id="PS51352"/>
    </source>
</evidence>
<dbReference type="EMBL" id="BKAG01000027">
    <property type="protein sequence ID" value="GEP44281.1"/>
    <property type="molecule type" value="Genomic_DNA"/>
</dbReference>
<feature type="active site" description="Cysteine sulfenic acid (-SOH) intermediate; for peroxidase activity" evidence="13">
    <location>
        <position position="61"/>
    </location>
</feature>
<feature type="domain" description="Thioredoxin" evidence="15">
    <location>
        <begin position="14"/>
        <end position="167"/>
    </location>
</feature>
<evidence type="ECO:0000256" key="10">
    <source>
        <dbReference type="ARBA" id="ARBA00038489"/>
    </source>
</evidence>
<dbReference type="SUPFAM" id="SSF52833">
    <property type="entry name" value="Thioredoxin-like"/>
    <property type="match status" value="1"/>
</dbReference>
<dbReference type="FunFam" id="3.40.30.10:FF:000007">
    <property type="entry name" value="Thioredoxin-dependent thiol peroxidase"/>
    <property type="match status" value="1"/>
</dbReference>
<keyword evidence="17" id="KW-1185">Reference proteome</keyword>
<dbReference type="Gene3D" id="3.40.30.10">
    <property type="entry name" value="Glutaredoxin"/>
    <property type="match status" value="1"/>
</dbReference>
<evidence type="ECO:0000256" key="7">
    <source>
        <dbReference type="ARBA" id="ARBA00023157"/>
    </source>
</evidence>
<sequence>MPGASKAHFMSTQPQPGTKAPDFSAPVVGGDYAADSTLKLSSLKGENVVLYFYPKDDTPGCTKQACAIRDGWSSIAKKAKVFGVSIDSAKKHAKFIQKYELPFPLISDEDHAIVNAYGVWVEKTLYGRQYMGTERTTFVIGPDGKIKAVLPKVKPDEHLDQVLKALD</sequence>
<evidence type="ECO:0000313" key="17">
    <source>
        <dbReference type="Proteomes" id="UP000321577"/>
    </source>
</evidence>
<organism evidence="16 17">
    <name type="scientific">Brevifollis gellanilyticus</name>
    <dbReference type="NCBI Taxonomy" id="748831"/>
    <lineage>
        <taxon>Bacteria</taxon>
        <taxon>Pseudomonadati</taxon>
        <taxon>Verrucomicrobiota</taxon>
        <taxon>Verrucomicrobiia</taxon>
        <taxon>Verrucomicrobiales</taxon>
        <taxon>Verrucomicrobiaceae</taxon>
    </lineage>
</organism>
<feature type="region of interest" description="Disordered" evidence="14">
    <location>
        <begin position="1"/>
        <end position="22"/>
    </location>
</feature>
<dbReference type="NCBIfam" id="NF006960">
    <property type="entry name" value="PRK09437.1"/>
    <property type="match status" value="1"/>
</dbReference>
<keyword evidence="6" id="KW-0560">Oxidoreductase</keyword>
<dbReference type="CDD" id="cd03017">
    <property type="entry name" value="PRX_BCP"/>
    <property type="match status" value="1"/>
</dbReference>
<proteinExistence type="inferred from homology"/>
<dbReference type="Pfam" id="PF00578">
    <property type="entry name" value="AhpC-TSA"/>
    <property type="match status" value="1"/>
</dbReference>
<keyword evidence="8" id="KW-0676">Redox-active center</keyword>
<evidence type="ECO:0000256" key="4">
    <source>
        <dbReference type="ARBA" id="ARBA00022559"/>
    </source>
</evidence>
<comment type="similarity">
    <text evidence="10">Belongs to the peroxiredoxin family. BCP/PrxQ subfamily.</text>
</comment>
<dbReference type="InterPro" id="IPR050924">
    <property type="entry name" value="Peroxiredoxin_BCP/PrxQ"/>
</dbReference>
<dbReference type="GO" id="GO:0034599">
    <property type="term" value="P:cellular response to oxidative stress"/>
    <property type="evidence" value="ECO:0007669"/>
    <property type="project" value="TreeGrafter"/>
</dbReference>
<accession>A0A512MD34</accession>
<protein>
    <recommendedName>
        <fullName evidence="3">thioredoxin-dependent peroxiredoxin</fullName>
        <ecNumber evidence="3">1.11.1.24</ecNumber>
    </recommendedName>
    <alternativeName>
        <fullName evidence="9">Thioredoxin peroxidase</fullName>
    </alternativeName>
    <alternativeName>
        <fullName evidence="11">Thioredoxin-dependent peroxiredoxin Bcp</fullName>
    </alternativeName>
</protein>
<dbReference type="Proteomes" id="UP000321577">
    <property type="component" value="Unassembled WGS sequence"/>
</dbReference>
<evidence type="ECO:0000256" key="1">
    <source>
        <dbReference type="ARBA" id="ARBA00003330"/>
    </source>
</evidence>
<keyword evidence="4" id="KW-0575">Peroxidase</keyword>
<comment type="subunit">
    <text evidence="2">Monomer.</text>
</comment>
<evidence type="ECO:0000313" key="16">
    <source>
        <dbReference type="EMBL" id="GEP44281.1"/>
    </source>
</evidence>
<dbReference type="PANTHER" id="PTHR42801:SF4">
    <property type="entry name" value="AHPC_TSA FAMILY PROTEIN"/>
    <property type="match status" value="1"/>
</dbReference>
<dbReference type="GO" id="GO:0008379">
    <property type="term" value="F:thioredoxin peroxidase activity"/>
    <property type="evidence" value="ECO:0007669"/>
    <property type="project" value="TreeGrafter"/>
</dbReference>
<evidence type="ECO:0000256" key="12">
    <source>
        <dbReference type="ARBA" id="ARBA00049091"/>
    </source>
</evidence>
<dbReference type="InterPro" id="IPR000866">
    <property type="entry name" value="AhpC/TSA"/>
</dbReference>
<comment type="function">
    <text evidence="1">Thiol-specific peroxidase that catalyzes the reduction of hydrogen peroxide and organic hydroperoxides to water and alcohols, respectively. Plays a role in cell protection against oxidative stress by detoxifying peroxides and as sensor of hydrogen peroxide-mediated signaling events.</text>
</comment>
<evidence type="ECO:0000256" key="3">
    <source>
        <dbReference type="ARBA" id="ARBA00013017"/>
    </source>
</evidence>
<reference evidence="16 17" key="1">
    <citation type="submission" date="2019-07" db="EMBL/GenBank/DDBJ databases">
        <title>Whole genome shotgun sequence of Brevifollis gellanilyticus NBRC 108608.</title>
        <authorList>
            <person name="Hosoyama A."/>
            <person name="Uohara A."/>
            <person name="Ohji S."/>
            <person name="Ichikawa N."/>
        </authorList>
    </citation>
    <scope>NUCLEOTIDE SEQUENCE [LARGE SCALE GENOMIC DNA]</scope>
    <source>
        <strain evidence="16 17">NBRC 108608</strain>
    </source>
</reference>
<evidence type="ECO:0000256" key="14">
    <source>
        <dbReference type="SAM" id="MobiDB-lite"/>
    </source>
</evidence>
<evidence type="ECO:0000256" key="9">
    <source>
        <dbReference type="ARBA" id="ARBA00032824"/>
    </source>
</evidence>
<evidence type="ECO:0000256" key="13">
    <source>
        <dbReference type="PIRSR" id="PIRSR000239-1"/>
    </source>
</evidence>
<dbReference type="InterPro" id="IPR013766">
    <property type="entry name" value="Thioredoxin_domain"/>
</dbReference>
<dbReference type="InterPro" id="IPR036249">
    <property type="entry name" value="Thioredoxin-like_sf"/>
</dbReference>
<dbReference type="InterPro" id="IPR024706">
    <property type="entry name" value="Peroxiredoxin_AhpC-typ"/>
</dbReference>
<evidence type="ECO:0000256" key="6">
    <source>
        <dbReference type="ARBA" id="ARBA00023002"/>
    </source>
</evidence>
<gene>
    <name evidence="16" type="primary">bcp</name>
    <name evidence="16" type="ORF">BGE01nite_35720</name>
</gene>
<dbReference type="PANTHER" id="PTHR42801">
    <property type="entry name" value="THIOREDOXIN-DEPENDENT PEROXIDE REDUCTASE"/>
    <property type="match status" value="1"/>
</dbReference>
<dbReference type="GO" id="GO:0045454">
    <property type="term" value="P:cell redox homeostasis"/>
    <property type="evidence" value="ECO:0007669"/>
    <property type="project" value="TreeGrafter"/>
</dbReference>
<dbReference type="EC" id="1.11.1.24" evidence="3"/>
<comment type="catalytic activity">
    <reaction evidence="12">
        <text>a hydroperoxide + [thioredoxin]-dithiol = an alcohol + [thioredoxin]-disulfide + H2O</text>
        <dbReference type="Rhea" id="RHEA:62620"/>
        <dbReference type="Rhea" id="RHEA-COMP:10698"/>
        <dbReference type="Rhea" id="RHEA-COMP:10700"/>
        <dbReference type="ChEBI" id="CHEBI:15377"/>
        <dbReference type="ChEBI" id="CHEBI:29950"/>
        <dbReference type="ChEBI" id="CHEBI:30879"/>
        <dbReference type="ChEBI" id="CHEBI:35924"/>
        <dbReference type="ChEBI" id="CHEBI:50058"/>
        <dbReference type="EC" id="1.11.1.24"/>
    </reaction>
</comment>
<comment type="caution">
    <text evidence="16">The sequence shown here is derived from an EMBL/GenBank/DDBJ whole genome shotgun (WGS) entry which is preliminary data.</text>
</comment>
<dbReference type="AlphaFoldDB" id="A0A512MD34"/>
<evidence type="ECO:0000256" key="11">
    <source>
        <dbReference type="ARBA" id="ARBA00042639"/>
    </source>
</evidence>
<keyword evidence="5" id="KW-0049">Antioxidant</keyword>
<evidence type="ECO:0000256" key="5">
    <source>
        <dbReference type="ARBA" id="ARBA00022862"/>
    </source>
</evidence>
<evidence type="ECO:0000256" key="2">
    <source>
        <dbReference type="ARBA" id="ARBA00011245"/>
    </source>
</evidence>
<dbReference type="GO" id="GO:0005737">
    <property type="term" value="C:cytoplasm"/>
    <property type="evidence" value="ECO:0007669"/>
    <property type="project" value="TreeGrafter"/>
</dbReference>
<name>A0A512MD34_9BACT</name>
<dbReference type="PROSITE" id="PS51352">
    <property type="entry name" value="THIOREDOXIN_2"/>
    <property type="match status" value="1"/>
</dbReference>
<evidence type="ECO:0000256" key="8">
    <source>
        <dbReference type="ARBA" id="ARBA00023284"/>
    </source>
</evidence>